<dbReference type="InterPro" id="IPR012910">
    <property type="entry name" value="Plug_dom"/>
</dbReference>
<evidence type="ECO:0000259" key="12">
    <source>
        <dbReference type="Pfam" id="PF00593"/>
    </source>
</evidence>
<keyword evidence="7 10" id="KW-0472">Membrane</keyword>
<evidence type="ECO:0000256" key="2">
    <source>
        <dbReference type="ARBA" id="ARBA00009810"/>
    </source>
</evidence>
<comment type="subcellular location">
    <subcellularLocation>
        <location evidence="1 10">Cell outer membrane</location>
        <topology evidence="1 10">Multi-pass membrane protein</topology>
    </subcellularLocation>
</comment>
<dbReference type="GO" id="GO:0015344">
    <property type="term" value="F:siderophore uptake transmembrane transporter activity"/>
    <property type="evidence" value="ECO:0007669"/>
    <property type="project" value="TreeGrafter"/>
</dbReference>
<sequence length="760" mass="81660">MRTELSFRDAGTVGSLGVGLAASLGTFIPFDAYAQNPGSAPVDSGVIPLEEITVAGYDGRLPNTLNADLGLSRFPGRVQDTPQAVTVVPGEVIRQQQATTLEQALRNVPGITLSSGEGNGGLNGDQFRIRGFQAKNDVYLDGLRDFGVYARDSFNIGDVVVIKGPSSETLGLGTAGGAINIISKRALLTDFTAVDALGGSGPTARGTFDINRKIDETTAIRITGVAHRQDIQDRDHTKSDRYGLAASLGFGLGTDTTWHLNYLFQHSERTPDYGVPTVQRPGDRYARPITEFGLDRSTSYARETDRDNANVHLLTSLMKWTVTPWLTVTNDTRLSFYSRNFASTNPLCTNSTAAPATFCARDFFAGGNPFVTYSAGGGTAFDQDAWGAQNVTTAVAKFHTGFLRHEVVAGLDAFYQNDRRINFAVAGTRPNQRLLAPDPTQSGYALYRNYNNQRVGDGANLAGFFSDRIWLTEQFSLLGGVRVDRFVSTYATTNTTTGIFGSTVTAASTGVSPKGAAIWQPTPDQTYYVTYAKGFSPQGQYVANSTGIEVPSTAALKPEESDLYEIGGKVSVLGGRLGLAAALFRVDKSNSFDVDPVTGGLILGALDAGERRRVDGFEFTATGRLTEEWSLLAGYTHLNGKVLSGANIGKVAPYVPENAFTLWTTYDLTSVMRSLWDLPGKITVGGGVTFDDGYFPASDNVTRIPGTFSLDALVSYETENYRIAVNAYNLTDELNYSGAFSTRAIPTSGRTVLVSLGTRF</sequence>
<dbReference type="NCBIfam" id="TIGR01783">
    <property type="entry name" value="TonB-siderophor"/>
    <property type="match status" value="1"/>
</dbReference>
<dbReference type="InterPro" id="IPR036942">
    <property type="entry name" value="Beta-barrel_TonB_sf"/>
</dbReference>
<dbReference type="GO" id="GO:0038023">
    <property type="term" value="F:signaling receptor activity"/>
    <property type="evidence" value="ECO:0007669"/>
    <property type="project" value="InterPro"/>
</dbReference>
<name>A0A0J6VQW9_9HYPH</name>
<dbReference type="Pfam" id="PF07715">
    <property type="entry name" value="Plug"/>
    <property type="match status" value="1"/>
</dbReference>
<dbReference type="SUPFAM" id="SSF56935">
    <property type="entry name" value="Porins"/>
    <property type="match status" value="1"/>
</dbReference>
<dbReference type="InterPro" id="IPR037066">
    <property type="entry name" value="Plug_dom_sf"/>
</dbReference>
<keyword evidence="9 10" id="KW-0998">Cell outer membrane</keyword>
<dbReference type="EMBL" id="LABY01000030">
    <property type="protein sequence ID" value="KMO41606.1"/>
    <property type="molecule type" value="Genomic_DNA"/>
</dbReference>
<organism evidence="14 15">
    <name type="scientific">Methylobacterium variabile</name>
    <dbReference type="NCBI Taxonomy" id="298794"/>
    <lineage>
        <taxon>Bacteria</taxon>
        <taxon>Pseudomonadati</taxon>
        <taxon>Pseudomonadota</taxon>
        <taxon>Alphaproteobacteria</taxon>
        <taxon>Hyphomicrobiales</taxon>
        <taxon>Methylobacteriaceae</taxon>
        <taxon>Methylobacterium</taxon>
    </lineage>
</organism>
<evidence type="ECO:0000313" key="15">
    <source>
        <dbReference type="Proteomes" id="UP000035955"/>
    </source>
</evidence>
<evidence type="ECO:0000256" key="1">
    <source>
        <dbReference type="ARBA" id="ARBA00004571"/>
    </source>
</evidence>
<evidence type="ECO:0000256" key="10">
    <source>
        <dbReference type="PROSITE-ProRule" id="PRU01360"/>
    </source>
</evidence>
<proteinExistence type="inferred from homology"/>
<accession>A0A0J6VQW9</accession>
<dbReference type="AlphaFoldDB" id="A0A0J6VQW9"/>
<keyword evidence="4 10" id="KW-1134">Transmembrane beta strand</keyword>
<evidence type="ECO:0000256" key="3">
    <source>
        <dbReference type="ARBA" id="ARBA00022448"/>
    </source>
</evidence>
<dbReference type="PATRIC" id="fig|298794.3.peg.4748"/>
<dbReference type="RefSeq" id="WP_048443127.1">
    <property type="nucleotide sequence ID" value="NZ_LABY01000030.1"/>
</dbReference>
<evidence type="ECO:0000256" key="4">
    <source>
        <dbReference type="ARBA" id="ARBA00022452"/>
    </source>
</evidence>
<dbReference type="GO" id="GO:0015891">
    <property type="term" value="P:siderophore transport"/>
    <property type="evidence" value="ECO:0007669"/>
    <property type="project" value="InterPro"/>
</dbReference>
<keyword evidence="8" id="KW-0675">Receptor</keyword>
<feature type="domain" description="TonB-dependent receptor-like beta-barrel" evidence="12">
    <location>
        <begin position="251"/>
        <end position="730"/>
    </location>
</feature>
<feature type="domain" description="TonB-dependent receptor plug" evidence="13">
    <location>
        <begin position="78"/>
        <end position="178"/>
    </location>
</feature>
<dbReference type="PANTHER" id="PTHR32552:SF83">
    <property type="entry name" value="BLR3904 PROTEIN"/>
    <property type="match status" value="1"/>
</dbReference>
<dbReference type="Gene3D" id="2.40.170.20">
    <property type="entry name" value="TonB-dependent receptor, beta-barrel domain"/>
    <property type="match status" value="1"/>
</dbReference>
<dbReference type="InterPro" id="IPR010105">
    <property type="entry name" value="TonB_sidphr_rcpt"/>
</dbReference>
<evidence type="ECO:0000259" key="13">
    <source>
        <dbReference type="Pfam" id="PF07715"/>
    </source>
</evidence>
<gene>
    <name evidence="14" type="ORF">VQ02_05390</name>
</gene>
<evidence type="ECO:0000313" key="14">
    <source>
        <dbReference type="EMBL" id="KMO41606.1"/>
    </source>
</evidence>
<dbReference type="InterPro" id="IPR000531">
    <property type="entry name" value="Beta-barrel_TonB"/>
</dbReference>
<dbReference type="PANTHER" id="PTHR32552">
    <property type="entry name" value="FERRICHROME IRON RECEPTOR-RELATED"/>
    <property type="match status" value="1"/>
</dbReference>
<evidence type="ECO:0000256" key="8">
    <source>
        <dbReference type="ARBA" id="ARBA00023170"/>
    </source>
</evidence>
<dbReference type="Pfam" id="PF00593">
    <property type="entry name" value="TonB_dep_Rec_b-barrel"/>
    <property type="match status" value="1"/>
</dbReference>
<evidence type="ECO:0000256" key="11">
    <source>
        <dbReference type="RuleBase" id="RU003357"/>
    </source>
</evidence>
<dbReference type="InterPro" id="IPR039426">
    <property type="entry name" value="TonB-dep_rcpt-like"/>
</dbReference>
<dbReference type="OrthoDB" id="9760333at2"/>
<comment type="caution">
    <text evidence="14">The sequence shown here is derived from an EMBL/GenBank/DDBJ whole genome shotgun (WGS) entry which is preliminary data.</text>
</comment>
<keyword evidence="15" id="KW-1185">Reference proteome</keyword>
<dbReference type="GO" id="GO:0009279">
    <property type="term" value="C:cell outer membrane"/>
    <property type="evidence" value="ECO:0007669"/>
    <property type="project" value="UniProtKB-SubCell"/>
</dbReference>
<protein>
    <recommendedName>
        <fullName evidence="16">TonB-dependent receptor</fullName>
    </recommendedName>
</protein>
<comment type="similarity">
    <text evidence="2 10 11">Belongs to the TonB-dependent receptor family.</text>
</comment>
<reference evidence="14 15" key="1">
    <citation type="submission" date="2015-03" db="EMBL/GenBank/DDBJ databases">
        <title>Genome sequencing of Methylobacterium variabile DSM 16961.</title>
        <authorList>
            <person name="Chaudhry V."/>
            <person name="Patil P.B."/>
        </authorList>
    </citation>
    <scope>NUCLEOTIDE SEQUENCE [LARGE SCALE GENOMIC DNA]</scope>
    <source>
        <strain evidence="14 15">DSM 16961</strain>
    </source>
</reference>
<keyword evidence="3 10" id="KW-0813">Transport</keyword>
<evidence type="ECO:0000256" key="9">
    <source>
        <dbReference type="ARBA" id="ARBA00023237"/>
    </source>
</evidence>
<dbReference type="CDD" id="cd01347">
    <property type="entry name" value="ligand_gated_channel"/>
    <property type="match status" value="1"/>
</dbReference>
<evidence type="ECO:0000256" key="5">
    <source>
        <dbReference type="ARBA" id="ARBA00022692"/>
    </source>
</evidence>
<dbReference type="PROSITE" id="PS52016">
    <property type="entry name" value="TONB_DEPENDENT_REC_3"/>
    <property type="match status" value="1"/>
</dbReference>
<dbReference type="Gene3D" id="2.170.130.10">
    <property type="entry name" value="TonB-dependent receptor, plug domain"/>
    <property type="match status" value="1"/>
</dbReference>
<keyword evidence="6 11" id="KW-0798">TonB box</keyword>
<evidence type="ECO:0008006" key="16">
    <source>
        <dbReference type="Google" id="ProtNLM"/>
    </source>
</evidence>
<evidence type="ECO:0000256" key="6">
    <source>
        <dbReference type="ARBA" id="ARBA00023077"/>
    </source>
</evidence>
<dbReference type="Proteomes" id="UP000035955">
    <property type="component" value="Unassembled WGS sequence"/>
</dbReference>
<keyword evidence="5 10" id="KW-0812">Transmembrane</keyword>
<evidence type="ECO:0000256" key="7">
    <source>
        <dbReference type="ARBA" id="ARBA00023136"/>
    </source>
</evidence>